<dbReference type="Proteomes" id="UP000000958">
    <property type="component" value="Segment"/>
</dbReference>
<sequence>MSLHDLIPSGQVWLVWALQAALTVGVIALVAGLLVRLVSLIPGVGPVLAGIIRILASNYERWLSERVPKLAEQAVLAVEERYRATTLPPQERAAAKLEEAVRTLQELAPGLSRDIAQRQIEAALARIRAMGMEQKAGGGR</sequence>
<dbReference type="EMBL" id="GQ403789">
    <property type="protein sequence ID" value="ACV05051.1"/>
    <property type="molecule type" value="Genomic_DNA"/>
</dbReference>
<feature type="transmembrane region" description="Helical" evidence="1">
    <location>
        <begin position="37"/>
        <end position="56"/>
    </location>
</feature>
<organism evidence="2 3">
    <name type="scientific">Thermus virus P23-77</name>
    <dbReference type="NCBI Taxonomy" id="1714272"/>
    <lineage>
        <taxon>Viruses</taxon>
        <taxon>Singelaviria</taxon>
        <taxon>Helvetiavirae</taxon>
        <taxon>Dividoviricota</taxon>
        <taxon>Laserviricetes</taxon>
        <taxon>Halopanivirales</taxon>
        <taxon>Matsushitaviridae</taxon>
        <taxon>Hukuchivirus</taxon>
        <taxon>Hukuchivirus P2377</taxon>
    </lineage>
</organism>
<feature type="transmembrane region" description="Helical" evidence="1">
    <location>
        <begin position="12"/>
        <end position="31"/>
    </location>
</feature>
<keyword evidence="1" id="KW-0472">Membrane</keyword>
<protein>
    <submittedName>
        <fullName evidence="2">Uncharacterized protein</fullName>
    </submittedName>
</protein>
<keyword evidence="1" id="KW-1133">Transmembrane helix</keyword>
<dbReference type="TCDB" id="1.E.26.11.3">
    <property type="family name" value="the holin llh (holin llh) family"/>
</dbReference>
<keyword evidence="3" id="KW-1185">Reference proteome</keyword>
<dbReference type="RefSeq" id="YP_003169731.1">
    <property type="nucleotide sequence ID" value="NC_013197.1"/>
</dbReference>
<reference evidence="2 3" key="1">
    <citation type="journal article" date="2009" name="J. Virol.">
        <title>The closest relatives of icosahedral viruses of thermophilic bacteria are among viruses and plasmids of the halophilic archaea.</title>
        <authorList>
            <person name="Jalasvuori M."/>
            <person name="Jaatinen S.T."/>
            <person name="Laurinavicius S."/>
            <person name="Ahola-Iivarinen E."/>
            <person name="Kalkkinen N."/>
            <person name="Bamford D.H."/>
            <person name="Bamford J.K."/>
        </authorList>
    </citation>
    <scope>NUCLEOTIDE SEQUENCE</scope>
</reference>
<dbReference type="GeneID" id="11468009"/>
<dbReference type="KEGG" id="vg:11468009"/>
<name>C8CHM2_9VIRU</name>
<proteinExistence type="predicted"/>
<evidence type="ECO:0000256" key="1">
    <source>
        <dbReference type="SAM" id="Phobius"/>
    </source>
</evidence>
<evidence type="ECO:0000313" key="3">
    <source>
        <dbReference type="Proteomes" id="UP000000958"/>
    </source>
</evidence>
<accession>C8CHM2</accession>
<evidence type="ECO:0000313" key="2">
    <source>
        <dbReference type="EMBL" id="ACV05051.1"/>
    </source>
</evidence>
<keyword evidence="1" id="KW-0812">Transmembrane</keyword>